<dbReference type="FunFam" id="3.20.110.10:FF:000003">
    <property type="entry name" value="Alpha-mannosidase"/>
    <property type="match status" value="1"/>
</dbReference>
<keyword evidence="10 19" id="KW-1133">Transmembrane helix</keyword>
<evidence type="ECO:0000256" key="10">
    <source>
        <dbReference type="ARBA" id="ARBA00022989"/>
    </source>
</evidence>
<feature type="transmembrane region" description="Helical" evidence="19">
    <location>
        <begin position="7"/>
        <end position="26"/>
    </location>
</feature>
<evidence type="ECO:0000256" key="9">
    <source>
        <dbReference type="ARBA" id="ARBA00022968"/>
    </source>
</evidence>
<dbReference type="PROSITE" id="PS51257">
    <property type="entry name" value="PROKAR_LIPOPROTEIN"/>
    <property type="match status" value="1"/>
</dbReference>
<dbReference type="Proteomes" id="UP001378592">
    <property type="component" value="Unassembled WGS sequence"/>
</dbReference>
<name>A0AAN9V561_9ORTH</name>
<dbReference type="SUPFAM" id="SSF88713">
    <property type="entry name" value="Glycoside hydrolase/deacetylase"/>
    <property type="match status" value="1"/>
</dbReference>
<evidence type="ECO:0000256" key="18">
    <source>
        <dbReference type="SAM" id="Coils"/>
    </source>
</evidence>
<reference evidence="21 22" key="1">
    <citation type="submission" date="2024-03" db="EMBL/GenBank/DDBJ databases">
        <title>The genome assembly and annotation of the cricket Gryllus longicercus Weissman &amp; Gray.</title>
        <authorList>
            <person name="Szrajer S."/>
            <person name="Gray D."/>
            <person name="Ylla G."/>
        </authorList>
    </citation>
    <scope>NUCLEOTIDE SEQUENCE [LARGE SCALE GENOMIC DNA]</scope>
    <source>
        <strain evidence="21">DAG 2021-001</strain>
        <tissue evidence="21">Whole body minus gut</tissue>
    </source>
</reference>
<dbReference type="InterPro" id="IPR000602">
    <property type="entry name" value="Glyco_hydro_38_N"/>
</dbReference>
<feature type="domain" description="Glycoside hydrolase family 38 central" evidence="20">
    <location>
        <begin position="476"/>
        <end position="565"/>
    </location>
</feature>
<evidence type="ECO:0000256" key="1">
    <source>
        <dbReference type="ARBA" id="ARBA00004323"/>
    </source>
</evidence>
<keyword evidence="12 19" id="KW-0472">Membrane</keyword>
<dbReference type="Pfam" id="PF01074">
    <property type="entry name" value="Glyco_hydro_38N"/>
    <property type="match status" value="1"/>
</dbReference>
<keyword evidence="14 17" id="KW-0326">Glycosidase</keyword>
<evidence type="ECO:0000313" key="22">
    <source>
        <dbReference type="Proteomes" id="UP001378592"/>
    </source>
</evidence>
<dbReference type="SMART" id="SM00872">
    <property type="entry name" value="Alpha-mann_mid"/>
    <property type="match status" value="1"/>
</dbReference>
<keyword evidence="7 17" id="KW-0378">Hydrolase</keyword>
<dbReference type="Pfam" id="PF09261">
    <property type="entry name" value="Alpha-mann_mid"/>
    <property type="match status" value="1"/>
</dbReference>
<dbReference type="InterPro" id="IPR011330">
    <property type="entry name" value="Glyco_hydro/deAcase_b/a-brl"/>
</dbReference>
<keyword evidence="22" id="KW-1185">Reference proteome</keyword>
<dbReference type="Gene3D" id="3.20.110.10">
    <property type="entry name" value="Glycoside hydrolase 38, N terminal domain"/>
    <property type="match status" value="1"/>
</dbReference>
<comment type="cofactor">
    <cofactor evidence="17">
        <name>Zn(2+)</name>
        <dbReference type="ChEBI" id="CHEBI:29105"/>
    </cofactor>
    <text evidence="17">Binds 1 zinc ion per subunit.</text>
</comment>
<dbReference type="Gene3D" id="2.60.40.1180">
    <property type="entry name" value="Golgi alpha-mannosidase II"/>
    <property type="match status" value="1"/>
</dbReference>
<sequence length="1124" mass="128269">MRIRKLSALLGAGVILMACVVLYLMMDLMPFPDFQENKWIHVDNKFKQTKETDAETVGTKPASKPIDHSFLSEHTSLKTHTVSQNVFDSFNFNVSCSLQISEVPESSVQLLDVYKLLKFDNPDGGAWKQGWNVEYYSDQWNKNNKLKVFVVPHSHNDPGWIKTFEDYYHAQTRNILTNMVKKLSEDQRRKFIWAEISYLSLFWDEIDASTKEQLKALLESGQLEIVTGGWVMNDEANAHYFAILQQIIEGHQWLANHLDYIPRNSWAIDPFGHSPIMPYFLKRMGLENLVVQRVHYSMKKYLSRTKNLEFNWRQLWDGSGTTDLFTQVMPFYSYDIPHTCGPDPKVCCQFDFRRLPGFGISCPWKVPPQVINERNVKDRAEKLLDQYRKKAQLYRTNVLLVPLGDDFRYDQANEWDAQYNNYQKLFDYMNKSPDLYVEAQFGTLHDYFSAVHSELPAEKFPTISGDFFTYADRDDHYWSGYFTSRPFYKRMDRILINYLRCAEILYGFAWGSKKDSIGSEWLIASESGFSKLLSEARRSLSLFQHHDAITGTAKDHVVEDYARKMLEAIKLSQHIMQQAAHFLLSSNSQGSYQPDPEAVYFDLDDQRKQHHSLPEKITITIAEGVEPKKVVIFNSLTWTRQEMVTIQINTPYVKVTTSNGNPVNSQTSPVFQRTGGMRDSTYQVSFVVNVEPLSLTTYLVHPSPTSGQTDSNSLSKVQIYNVAGQLPLSQGFEDVEMAKEGKEFSLSNGVFKAHFSKSGFLKALSLKYGEISTVVPVHIDFARYKARDTKETSGAYLFLPSGPAVGFLDNPTLIRVMDGPLFAQVDVVLHNVQHSVKIYKTPGADSLGLEIENLVDISNEVNYELVMRVTSQVSNGDEFFTDLNGLQMIRRKRFSKLPIQANYYPMPTAAFIEDSDKRLTILSAEPVGFGSLKEGQLEVMQDRRLNQDDNRGLFQGVLDNHPTKTVFRLLLERREANCQGVNEKHPSGLLSRYAHLSSLSMLNPLMRLLPTDIQQGKLNLHFTPVTKGLGHDMHLVKLHTLFTSTSVKAGVILQRIPTDPCLPIESVEFTPSNGQVNMSSLFPLHFSDTVTPTSLSFLHSGKAMNKGQIYQICPMEMTAYLLSR</sequence>
<dbReference type="AlphaFoldDB" id="A0AAN9V561"/>
<evidence type="ECO:0000256" key="13">
    <source>
        <dbReference type="ARBA" id="ARBA00023157"/>
    </source>
</evidence>
<dbReference type="GO" id="GO:0006013">
    <property type="term" value="P:mannose metabolic process"/>
    <property type="evidence" value="ECO:0007669"/>
    <property type="project" value="InterPro"/>
</dbReference>
<evidence type="ECO:0000259" key="20">
    <source>
        <dbReference type="SMART" id="SM00872"/>
    </source>
</evidence>
<dbReference type="InterPro" id="IPR011682">
    <property type="entry name" value="Glyco_hydro_38_C"/>
</dbReference>
<gene>
    <name evidence="21" type="ORF">R5R35_002442</name>
</gene>
<dbReference type="GO" id="GO:0000139">
    <property type="term" value="C:Golgi membrane"/>
    <property type="evidence" value="ECO:0007669"/>
    <property type="project" value="UniProtKB-SubCell"/>
</dbReference>
<evidence type="ECO:0000256" key="4">
    <source>
        <dbReference type="ARBA" id="ARBA00011748"/>
    </source>
</evidence>
<evidence type="ECO:0000256" key="17">
    <source>
        <dbReference type="RuleBase" id="RU361199"/>
    </source>
</evidence>
<dbReference type="EMBL" id="JAZDUA010000600">
    <property type="protein sequence ID" value="KAK7790667.1"/>
    <property type="molecule type" value="Genomic_DNA"/>
</dbReference>
<comment type="catalytic activity">
    <reaction evidence="16">
        <text>N(4)-{beta-D-GlcNAc-(1-&gt;2)-alpha-D-Man-(1-&gt;3)-[alpha-D-Man-(1-&gt;3)-[alpha-D-Man-(1-&gt;6)]-alpha-D-Man-(1-&gt;6)]-beta-D-Man-(1-&gt;4)-beta-D-GlcNAc-(1-&gt;4)-beta-D-GlcNAc}-L-asparaginyl-[protein] + 2 H2O = 2 alpha-D-mannopyranose + an N(4)-{beta-D-GlcNAc-(1-&gt;2)-alpha-D-Man-(1-&gt;3)-[alpha-D-Man-(1-&gt;6)]-beta-D-Man-(1-&gt;4)-beta-D-GlcNAc-(1-&gt;4)-beta-D-GlcNAc}-L-asparaginyl-[protein]</text>
        <dbReference type="Rhea" id="RHEA:56052"/>
        <dbReference type="Rhea" id="RHEA-COMP:14368"/>
        <dbReference type="Rhea" id="RHEA-COMP:14369"/>
        <dbReference type="ChEBI" id="CHEBI:15377"/>
        <dbReference type="ChEBI" id="CHEBI:28729"/>
        <dbReference type="ChEBI" id="CHEBI:60615"/>
        <dbReference type="ChEBI" id="CHEBI:60625"/>
        <dbReference type="EC" id="3.2.1.114"/>
    </reaction>
</comment>
<dbReference type="CDD" id="cd10809">
    <property type="entry name" value="GH38N_AMII_GMII_SfManIII_like"/>
    <property type="match status" value="1"/>
</dbReference>
<comment type="subcellular location">
    <subcellularLocation>
        <location evidence="1">Golgi apparatus membrane</location>
        <topology evidence="1">Single-pass type II membrane protein</topology>
    </subcellularLocation>
</comment>
<dbReference type="PANTHER" id="PTHR11607">
    <property type="entry name" value="ALPHA-MANNOSIDASE"/>
    <property type="match status" value="1"/>
</dbReference>
<comment type="subunit">
    <text evidence="4">Homodimer; disulfide-linked.</text>
</comment>
<evidence type="ECO:0000256" key="2">
    <source>
        <dbReference type="ARBA" id="ARBA00004922"/>
    </source>
</evidence>
<dbReference type="FunFam" id="2.70.98.30:FF:000002">
    <property type="entry name" value="Alpha-mannosidase"/>
    <property type="match status" value="1"/>
</dbReference>
<dbReference type="GO" id="GO:0006491">
    <property type="term" value="P:N-glycan processing"/>
    <property type="evidence" value="ECO:0007669"/>
    <property type="project" value="TreeGrafter"/>
</dbReference>
<evidence type="ECO:0000256" key="16">
    <source>
        <dbReference type="ARBA" id="ARBA00093232"/>
    </source>
</evidence>
<evidence type="ECO:0000256" key="7">
    <source>
        <dbReference type="ARBA" id="ARBA00022801"/>
    </source>
</evidence>
<dbReference type="GO" id="GO:0046872">
    <property type="term" value="F:metal ion binding"/>
    <property type="evidence" value="ECO:0007669"/>
    <property type="project" value="UniProtKB-KW"/>
</dbReference>
<keyword evidence="13" id="KW-1015">Disulfide bond</keyword>
<organism evidence="21 22">
    <name type="scientific">Gryllus longicercus</name>
    <dbReference type="NCBI Taxonomy" id="2509291"/>
    <lineage>
        <taxon>Eukaryota</taxon>
        <taxon>Metazoa</taxon>
        <taxon>Ecdysozoa</taxon>
        <taxon>Arthropoda</taxon>
        <taxon>Hexapoda</taxon>
        <taxon>Insecta</taxon>
        <taxon>Pterygota</taxon>
        <taxon>Neoptera</taxon>
        <taxon>Polyneoptera</taxon>
        <taxon>Orthoptera</taxon>
        <taxon>Ensifera</taxon>
        <taxon>Gryllidea</taxon>
        <taxon>Grylloidea</taxon>
        <taxon>Gryllidae</taxon>
        <taxon>Gryllinae</taxon>
        <taxon>Gryllus</taxon>
    </lineage>
</organism>
<evidence type="ECO:0000256" key="8">
    <source>
        <dbReference type="ARBA" id="ARBA00022833"/>
    </source>
</evidence>
<evidence type="ECO:0000256" key="3">
    <source>
        <dbReference type="ARBA" id="ARBA00009792"/>
    </source>
</evidence>
<evidence type="ECO:0000256" key="6">
    <source>
        <dbReference type="ARBA" id="ARBA00022723"/>
    </source>
</evidence>
<protein>
    <recommendedName>
        <fullName evidence="17">Alpha-mannosidase</fullName>
        <ecNumber evidence="17">3.2.1.-</ecNumber>
    </recommendedName>
</protein>
<dbReference type="FunFam" id="2.60.40.1180:FF:000019">
    <property type="entry name" value="Alpha-mannosidase 2"/>
    <property type="match status" value="1"/>
</dbReference>
<evidence type="ECO:0000256" key="5">
    <source>
        <dbReference type="ARBA" id="ARBA00022692"/>
    </source>
</evidence>
<accession>A0AAN9V561</accession>
<keyword evidence="5 19" id="KW-0812">Transmembrane</keyword>
<dbReference type="InterPro" id="IPR027291">
    <property type="entry name" value="Glyco_hydro_38_N_sf"/>
</dbReference>
<comment type="caution">
    <text evidence="21">The sequence shown here is derived from an EMBL/GenBank/DDBJ whole genome shotgun (WGS) entry which is preliminary data.</text>
</comment>
<keyword evidence="6 17" id="KW-0479">Metal-binding</keyword>
<dbReference type="InterPro" id="IPR028995">
    <property type="entry name" value="Glyco_hydro_57/38_cen_sf"/>
</dbReference>
<comment type="pathway">
    <text evidence="2">Protein modification; protein glycosylation.</text>
</comment>
<dbReference type="GO" id="GO:0030246">
    <property type="term" value="F:carbohydrate binding"/>
    <property type="evidence" value="ECO:0007669"/>
    <property type="project" value="InterPro"/>
</dbReference>
<comment type="function">
    <text evidence="15">Catalyzes the first committed step in the biosynthesis of complex N-glycans. It controls conversion of high mannose to complex N-glycans; the final hydrolytic step in the N-glycan maturation pathway.</text>
</comment>
<dbReference type="InterPro" id="IPR050843">
    <property type="entry name" value="Glycosyl_Hydrlase_38"/>
</dbReference>
<comment type="similarity">
    <text evidence="3 17">Belongs to the glycosyl hydrolase 38 family.</text>
</comment>
<keyword evidence="18" id="KW-0175">Coiled coil</keyword>
<dbReference type="Pfam" id="PF07748">
    <property type="entry name" value="Glyco_hydro_38C"/>
    <property type="match status" value="1"/>
</dbReference>
<dbReference type="EC" id="3.2.1.-" evidence="17"/>
<evidence type="ECO:0000256" key="11">
    <source>
        <dbReference type="ARBA" id="ARBA00023034"/>
    </source>
</evidence>
<evidence type="ECO:0000256" key="15">
    <source>
        <dbReference type="ARBA" id="ARBA00059516"/>
    </source>
</evidence>
<keyword evidence="8 17" id="KW-0862">Zinc</keyword>
<evidence type="ECO:0000256" key="14">
    <source>
        <dbReference type="ARBA" id="ARBA00023295"/>
    </source>
</evidence>
<proteinExistence type="inferred from homology"/>
<evidence type="ECO:0000256" key="12">
    <source>
        <dbReference type="ARBA" id="ARBA00023136"/>
    </source>
</evidence>
<keyword evidence="11" id="KW-0333">Golgi apparatus</keyword>
<keyword evidence="9" id="KW-0735">Signal-anchor</keyword>
<dbReference type="InterPro" id="IPR013780">
    <property type="entry name" value="Glyco_hydro_b"/>
</dbReference>
<dbReference type="FunFam" id="1.20.1270.50:FF:000001">
    <property type="entry name" value="Alpha-mannosidase"/>
    <property type="match status" value="1"/>
</dbReference>
<evidence type="ECO:0000256" key="19">
    <source>
        <dbReference type="SAM" id="Phobius"/>
    </source>
</evidence>
<dbReference type="SUPFAM" id="SSF74650">
    <property type="entry name" value="Galactose mutarotase-like"/>
    <property type="match status" value="1"/>
</dbReference>
<dbReference type="GO" id="GO:0004572">
    <property type="term" value="F:mannosyl-oligosaccharide 1,3-1,6-alpha-mannosidase activity"/>
    <property type="evidence" value="ECO:0007669"/>
    <property type="project" value="UniProtKB-EC"/>
</dbReference>
<dbReference type="InterPro" id="IPR011013">
    <property type="entry name" value="Gal_mutarotase_sf_dom"/>
</dbReference>
<feature type="coiled-coil region" evidence="18">
    <location>
        <begin position="370"/>
        <end position="397"/>
    </location>
</feature>
<dbReference type="SUPFAM" id="SSF88688">
    <property type="entry name" value="Families 57/38 glycoside transferase middle domain"/>
    <property type="match status" value="1"/>
</dbReference>
<dbReference type="InterPro" id="IPR037094">
    <property type="entry name" value="Glyco_hydro_38_cen_sf"/>
</dbReference>
<evidence type="ECO:0000313" key="21">
    <source>
        <dbReference type="EMBL" id="KAK7790667.1"/>
    </source>
</evidence>
<dbReference type="Gene3D" id="2.70.98.30">
    <property type="entry name" value="Golgi alpha-mannosidase II, domain 4"/>
    <property type="match status" value="1"/>
</dbReference>
<dbReference type="Gene3D" id="1.20.1270.50">
    <property type="entry name" value="Glycoside hydrolase family 38, central domain"/>
    <property type="match status" value="1"/>
</dbReference>
<dbReference type="PANTHER" id="PTHR11607:SF3">
    <property type="entry name" value="LYSOSOMAL ALPHA-MANNOSIDASE"/>
    <property type="match status" value="1"/>
</dbReference>
<dbReference type="InterPro" id="IPR015341">
    <property type="entry name" value="Glyco_hydro_38_cen"/>
</dbReference>